<dbReference type="GO" id="GO:0016853">
    <property type="term" value="F:isomerase activity"/>
    <property type="evidence" value="ECO:0007669"/>
    <property type="project" value="UniProtKB-KW"/>
</dbReference>
<comment type="caution">
    <text evidence="4">The sequence shown here is derived from an EMBL/GenBank/DDBJ whole genome shotgun (WGS) entry which is preliminary data.</text>
</comment>
<dbReference type="PIRSF" id="PIRSF016184">
    <property type="entry name" value="PhzC_PhzF"/>
    <property type="match status" value="1"/>
</dbReference>
<sequence>MEEFSIYTVFNQPKAGLLGNTAAVVYQEIMPSGDYMQRLAADLNQPATTFIAPAGDDVHYLVRWFAPDAEIGLCGHGTLAAIAHLANDTSTTVRLIAGEQKLYGQITAESQAVMELDSILVSGQTDAPDGLQEALGKQIVGYFPTPNKDIVLLETEEDVFNMEPDFAALRQIKVFGYAVTAPGNVADFVSRTLVPHVQQLEDHATGSSHAALAPFWAERLGKTELKAVQLSPRGGYFKCQVQSNTTRLQGYFQKIATGKLTVSEVANVG</sequence>
<proteinExistence type="inferred from homology"/>
<comment type="similarity">
    <text evidence="1">Belongs to the PhzF family.</text>
</comment>
<dbReference type="InterPro" id="IPR003719">
    <property type="entry name" value="Phenazine_PhzF-like"/>
</dbReference>
<keyword evidence="6" id="KW-1185">Reference proteome</keyword>
<dbReference type="SUPFAM" id="SSF54506">
    <property type="entry name" value="Diaminopimelate epimerase-like"/>
    <property type="match status" value="1"/>
</dbReference>
<evidence type="ECO:0000256" key="2">
    <source>
        <dbReference type="ARBA" id="ARBA00023235"/>
    </source>
</evidence>
<evidence type="ECO:0000313" key="4">
    <source>
        <dbReference type="EMBL" id="MCA6075869.1"/>
    </source>
</evidence>
<dbReference type="EMBL" id="JAIXNE010000003">
    <property type="protein sequence ID" value="MCA6075869.1"/>
    <property type="molecule type" value="Genomic_DNA"/>
</dbReference>
<evidence type="ECO:0000313" key="5">
    <source>
        <dbReference type="EMBL" id="MCA6076997.1"/>
    </source>
</evidence>
<evidence type="ECO:0000313" key="6">
    <source>
        <dbReference type="Proteomes" id="UP001139409"/>
    </source>
</evidence>
<organism evidence="4 6">
    <name type="scientific">Fulvivirga sedimenti</name>
    <dbReference type="NCBI Taxonomy" id="2879465"/>
    <lineage>
        <taxon>Bacteria</taxon>
        <taxon>Pseudomonadati</taxon>
        <taxon>Bacteroidota</taxon>
        <taxon>Cytophagia</taxon>
        <taxon>Cytophagales</taxon>
        <taxon>Fulvivirgaceae</taxon>
        <taxon>Fulvivirga</taxon>
    </lineage>
</organism>
<keyword evidence="2" id="KW-0413">Isomerase</keyword>
<dbReference type="Proteomes" id="UP001139409">
    <property type="component" value="Unassembled WGS sequence"/>
</dbReference>
<dbReference type="EMBL" id="JAIXNE010000002">
    <property type="protein sequence ID" value="MCA6074692.1"/>
    <property type="molecule type" value="Genomic_DNA"/>
</dbReference>
<gene>
    <name evidence="3" type="ORF">LDX50_07410</name>
    <name evidence="4" type="ORF">LDX50_13380</name>
    <name evidence="5" type="ORF">LDX50_19100</name>
</gene>
<dbReference type="RefSeq" id="WP_225697805.1">
    <property type="nucleotide sequence ID" value="NZ_JAIXNE010000002.1"/>
</dbReference>
<accession>A0A9X1HT04</accession>
<evidence type="ECO:0000313" key="3">
    <source>
        <dbReference type="EMBL" id="MCA6074692.1"/>
    </source>
</evidence>
<evidence type="ECO:0000256" key="1">
    <source>
        <dbReference type="ARBA" id="ARBA00008270"/>
    </source>
</evidence>
<dbReference type="PANTHER" id="PTHR13774:SF17">
    <property type="entry name" value="PHENAZINE BIOSYNTHESIS-LIKE DOMAIN-CONTAINING PROTEIN"/>
    <property type="match status" value="1"/>
</dbReference>
<name>A0A9X1HT04_9BACT</name>
<protein>
    <submittedName>
        <fullName evidence="4">PhzF family phenazine biosynthesis protein</fullName>
    </submittedName>
</protein>
<reference evidence="4" key="1">
    <citation type="submission" date="2021-09" db="EMBL/GenBank/DDBJ databases">
        <title>Fulvivirga sp. isolated from coastal sediment.</title>
        <authorList>
            <person name="Yu H."/>
        </authorList>
    </citation>
    <scope>NUCLEOTIDE SEQUENCE</scope>
    <source>
        <strain evidence="4">1062</strain>
    </source>
</reference>
<dbReference type="PANTHER" id="PTHR13774">
    <property type="entry name" value="PHENAZINE BIOSYNTHESIS PROTEIN"/>
    <property type="match status" value="1"/>
</dbReference>
<dbReference type="GO" id="GO:0005737">
    <property type="term" value="C:cytoplasm"/>
    <property type="evidence" value="ECO:0007669"/>
    <property type="project" value="TreeGrafter"/>
</dbReference>
<dbReference type="Gene3D" id="3.10.310.10">
    <property type="entry name" value="Diaminopimelate Epimerase, Chain A, domain 1"/>
    <property type="match status" value="2"/>
</dbReference>
<dbReference type="EMBL" id="JAIXNE010000004">
    <property type="protein sequence ID" value="MCA6076997.1"/>
    <property type="molecule type" value="Genomic_DNA"/>
</dbReference>
<dbReference type="AlphaFoldDB" id="A0A9X1HT04"/>
<dbReference type="Pfam" id="PF02567">
    <property type="entry name" value="PhzC-PhzF"/>
    <property type="match status" value="1"/>
</dbReference>